<dbReference type="CDD" id="cd18793">
    <property type="entry name" value="SF2_C_SNF"/>
    <property type="match status" value="1"/>
</dbReference>
<dbReference type="InterPro" id="IPR007527">
    <property type="entry name" value="Znf_SWIM"/>
</dbReference>
<feature type="domain" description="Helicase ATP-binding" evidence="4">
    <location>
        <begin position="597"/>
        <end position="754"/>
    </location>
</feature>
<organism evidence="6 7">
    <name type="scientific">Streptococcus oriscaviae</name>
    <dbReference type="NCBI Taxonomy" id="2781599"/>
    <lineage>
        <taxon>Bacteria</taxon>
        <taxon>Bacillati</taxon>
        <taxon>Bacillota</taxon>
        <taxon>Bacilli</taxon>
        <taxon>Lactobacillales</taxon>
        <taxon>Streptococcaceae</taxon>
        <taxon>Streptococcus</taxon>
    </lineage>
</organism>
<name>A0ABX7YKW8_9STRE</name>
<dbReference type="PROSITE" id="PS51194">
    <property type="entry name" value="HELICASE_CTER"/>
    <property type="match status" value="1"/>
</dbReference>
<dbReference type="InterPro" id="IPR027417">
    <property type="entry name" value="P-loop_NTPase"/>
</dbReference>
<dbReference type="InterPro" id="IPR013663">
    <property type="entry name" value="Helicase_SWF/SNF/SWI_bac"/>
</dbReference>
<dbReference type="InterPro" id="IPR000330">
    <property type="entry name" value="SNF2_N"/>
</dbReference>
<evidence type="ECO:0000259" key="3">
    <source>
        <dbReference type="PROSITE" id="PS50966"/>
    </source>
</evidence>
<sequence length="1035" mass="117935">MGRLMPGRIRQEGIDLYDRGQLQVEKVEDRRLYLKIGEATFCYAIEDEALDCSCPLFGQKGYCQHLAATEYFLKNDAKGIELVQTLQDEGAIHQEVTRRTYFGGLFLDDLLSPDTAAGLRYQLSVEGQLLPFDSNIDWTLKIRRLPDDRSYIIRDIGAFLKLVKKSEYYQIGKNYYEVVNFDNFDAASQELLEFLFRLVPEKPSLDSDVLPHFGRHLRLPLAYFEEGLDLFKELHSFQVSYDMQTYKDLILQPLTAEVGLFEFHVRVDTRVIELVIEEVPCRSLFNGRYFLKDHNLYVVDRRQERLLEVIGELVPTESGLKKVQVDFQDQDRLAASLLDLQTIGKVTAPKRFLIEDFKPRFRFSLTEAGDLSLALSLEFSRARVEKKEDLAYLPFALHYRHLEAVYHLMKEVGFAGDFKATRSGLHQADWYAFFTQDLPRFRSMGQVELAPEVENLFVTASPHLSVASQGSLLDISFDFQGIDSEEISLALQALLNEESYYTSQSGRIFVFDEDSMRISRTLLDLRARFNQEGQLSLDRFASFQLNQALAGEKSVSYSEDFQRLAYDLAHPEEFSLPPLTVQTDLRDYQLQGIRWLSMLDYYGFGGILADDMGLGKTLQSLAFLSGRLDSKSRVLILAPSSLIYNWQEECKKFTPHLDMAVVYGSKEKRTSIIQEDHQILVTSYPSFRQDAELYRSKHYDYLILDEAQVMKNAQTKIAQQLREFEVGACFALSGTPIENHLAELWSIFQIVLPGLLPSKNDFAKLSAQEVARIIKPFVLRRRKEEVLLELPDLIEVNVLNELTDEQKAIYLAQLQQMQTSVLGASDAEINRKKIEILSGITRLRQICDTPSLFMDAYQGQSGKLESLRELLNQLKEGGHRVLIFSQFRTMLDLIEQDVAAAGLTSYKLTGSTPTNARQEMTQAFNAGSRDAFLISLKAGGVGLNLTGADTVILVDLWWNPAVEAQAISRAHRMGQTEKVECYRLITRGTIEEKIQSLQESKKNLVTTVLDGNESRASMTVQEIREILGIAQPTVN</sequence>
<dbReference type="RefSeq" id="WP_212570343.1">
    <property type="nucleotide sequence ID" value="NZ_CP073084.1"/>
</dbReference>
<evidence type="ECO:0000256" key="2">
    <source>
        <dbReference type="PROSITE-ProRule" id="PRU00325"/>
    </source>
</evidence>
<evidence type="ECO:0000256" key="1">
    <source>
        <dbReference type="ARBA" id="ARBA00022801"/>
    </source>
</evidence>
<dbReference type="PANTHER" id="PTHR10799">
    <property type="entry name" value="SNF2/RAD54 HELICASE FAMILY"/>
    <property type="match status" value="1"/>
</dbReference>
<reference evidence="6 7" key="1">
    <citation type="submission" date="2021-04" db="EMBL/GenBank/DDBJ databases">
        <title>Complete genome sequence of a novel Streptococcus species.</title>
        <authorList>
            <person name="Teng J.L.L."/>
        </authorList>
    </citation>
    <scope>NUCLEOTIDE SEQUENCE [LARGE SCALE GENOMIC DNA]</scope>
    <source>
        <strain evidence="6 7">HKU75</strain>
    </source>
</reference>
<keyword evidence="2" id="KW-0862">Zinc</keyword>
<dbReference type="PROSITE" id="PS51192">
    <property type="entry name" value="HELICASE_ATP_BIND_1"/>
    <property type="match status" value="1"/>
</dbReference>
<dbReference type="SMART" id="SM00487">
    <property type="entry name" value="DEXDc"/>
    <property type="match status" value="1"/>
</dbReference>
<dbReference type="Gene3D" id="3.40.50.10810">
    <property type="entry name" value="Tandem AAA-ATPase domain"/>
    <property type="match status" value="1"/>
</dbReference>
<dbReference type="InterPro" id="IPR014001">
    <property type="entry name" value="Helicase_ATP-bd"/>
</dbReference>
<accession>A0ABX7YKW8</accession>
<dbReference type="PROSITE" id="PS50966">
    <property type="entry name" value="ZF_SWIM"/>
    <property type="match status" value="1"/>
</dbReference>
<evidence type="ECO:0000313" key="7">
    <source>
        <dbReference type="Proteomes" id="UP000677616"/>
    </source>
</evidence>
<feature type="domain" description="SWIM-type" evidence="3">
    <location>
        <begin position="43"/>
        <end position="74"/>
    </location>
</feature>
<keyword evidence="2" id="KW-0863">Zinc-finger</keyword>
<dbReference type="Proteomes" id="UP000677616">
    <property type="component" value="Chromosome"/>
</dbReference>
<dbReference type="SUPFAM" id="SSF52540">
    <property type="entry name" value="P-loop containing nucleoside triphosphate hydrolases"/>
    <property type="match status" value="2"/>
</dbReference>
<dbReference type="Pfam" id="PF00176">
    <property type="entry name" value="SNF2-rel_dom"/>
    <property type="match status" value="1"/>
</dbReference>
<dbReference type="Pfam" id="PF00271">
    <property type="entry name" value="Helicase_C"/>
    <property type="match status" value="1"/>
</dbReference>
<protein>
    <submittedName>
        <fullName evidence="6">SNF2 helicase associated domain-containing protein</fullName>
    </submittedName>
</protein>
<dbReference type="EMBL" id="CP073084">
    <property type="protein sequence ID" value="QUE54107.1"/>
    <property type="molecule type" value="Genomic_DNA"/>
</dbReference>
<gene>
    <name evidence="6" type="ORF">INT76_09790</name>
</gene>
<evidence type="ECO:0000313" key="6">
    <source>
        <dbReference type="EMBL" id="QUE54107.1"/>
    </source>
</evidence>
<dbReference type="InterPro" id="IPR049730">
    <property type="entry name" value="SNF2/RAD54-like_C"/>
</dbReference>
<dbReference type="Gene3D" id="3.40.50.300">
    <property type="entry name" value="P-loop containing nucleotide triphosphate hydrolases"/>
    <property type="match status" value="1"/>
</dbReference>
<evidence type="ECO:0000259" key="4">
    <source>
        <dbReference type="PROSITE" id="PS51192"/>
    </source>
</evidence>
<dbReference type="SMART" id="SM00490">
    <property type="entry name" value="HELICc"/>
    <property type="match status" value="1"/>
</dbReference>
<dbReference type="InterPro" id="IPR001650">
    <property type="entry name" value="Helicase_C-like"/>
</dbReference>
<evidence type="ECO:0000259" key="5">
    <source>
        <dbReference type="PROSITE" id="PS51194"/>
    </source>
</evidence>
<dbReference type="InterPro" id="IPR038718">
    <property type="entry name" value="SNF2-like_sf"/>
</dbReference>
<feature type="domain" description="Helicase C-terminal" evidence="5">
    <location>
        <begin position="866"/>
        <end position="1024"/>
    </location>
</feature>
<keyword evidence="1" id="KW-0378">Hydrolase</keyword>
<keyword evidence="7" id="KW-1185">Reference proteome</keyword>
<dbReference type="Pfam" id="PF08455">
    <property type="entry name" value="SNF2_assoc"/>
    <property type="match status" value="1"/>
</dbReference>
<keyword evidence="2" id="KW-0479">Metal-binding</keyword>
<proteinExistence type="predicted"/>